<evidence type="ECO:0000313" key="2">
    <source>
        <dbReference type="Proteomes" id="UP000765509"/>
    </source>
</evidence>
<reference evidence="1" key="1">
    <citation type="submission" date="2021-03" db="EMBL/GenBank/DDBJ databases">
        <title>Draft genome sequence of rust myrtle Austropuccinia psidii MF-1, a brazilian biotype.</title>
        <authorList>
            <person name="Quecine M.C."/>
            <person name="Pachon D.M.R."/>
            <person name="Bonatelli M.L."/>
            <person name="Correr F.H."/>
            <person name="Franceschini L.M."/>
            <person name="Leite T.F."/>
            <person name="Margarido G.R.A."/>
            <person name="Almeida C.A."/>
            <person name="Ferrarezi J.A."/>
            <person name="Labate C.A."/>
        </authorList>
    </citation>
    <scope>NUCLEOTIDE SEQUENCE</scope>
    <source>
        <strain evidence="1">MF-1</strain>
    </source>
</reference>
<organism evidence="1 2">
    <name type="scientific">Austropuccinia psidii MF-1</name>
    <dbReference type="NCBI Taxonomy" id="1389203"/>
    <lineage>
        <taxon>Eukaryota</taxon>
        <taxon>Fungi</taxon>
        <taxon>Dikarya</taxon>
        <taxon>Basidiomycota</taxon>
        <taxon>Pucciniomycotina</taxon>
        <taxon>Pucciniomycetes</taxon>
        <taxon>Pucciniales</taxon>
        <taxon>Sphaerophragmiaceae</taxon>
        <taxon>Austropuccinia</taxon>
    </lineage>
</organism>
<dbReference type="Proteomes" id="UP000765509">
    <property type="component" value="Unassembled WGS sequence"/>
</dbReference>
<comment type="caution">
    <text evidence="1">The sequence shown here is derived from an EMBL/GenBank/DDBJ whole genome shotgun (WGS) entry which is preliminary data.</text>
</comment>
<protein>
    <submittedName>
        <fullName evidence="1">Uncharacterized protein</fullName>
    </submittedName>
</protein>
<gene>
    <name evidence="1" type="ORF">O181_005456</name>
</gene>
<keyword evidence="2" id="KW-1185">Reference proteome</keyword>
<dbReference type="AlphaFoldDB" id="A0A9Q3BIW3"/>
<evidence type="ECO:0000313" key="1">
    <source>
        <dbReference type="EMBL" id="MBW0465741.1"/>
    </source>
</evidence>
<dbReference type="EMBL" id="AVOT02001117">
    <property type="protein sequence ID" value="MBW0465741.1"/>
    <property type="molecule type" value="Genomic_DNA"/>
</dbReference>
<sequence>MQDRGVVISRHVRFDETCFPAITRSLTTNTAKEQHLNPLLNLPTYNTNLNKTSNDKDDICSEWEEQFHDDIVEQHSRRIRVLAPRHFTLISGDVSGEIYYLTEEENTKPLRQQYQITTNRPSMAKN</sequence>
<accession>A0A9Q3BIW3</accession>
<proteinExistence type="predicted"/>
<name>A0A9Q3BIW3_9BASI</name>